<proteinExistence type="predicted"/>
<comment type="caution">
    <text evidence="1">The sequence shown here is derived from an EMBL/GenBank/DDBJ whole genome shotgun (WGS) entry which is preliminary data.</text>
</comment>
<accession>A0A444J3W0</accession>
<name>A0A444J3W0_9BACT</name>
<gene>
    <name evidence="1" type="ORF">H206_06182</name>
</gene>
<organism evidence="1 2">
    <name type="scientific">Candidatus Electrothrix aarhusensis</name>
    <dbReference type="NCBI Taxonomy" id="1859131"/>
    <lineage>
        <taxon>Bacteria</taxon>
        <taxon>Pseudomonadati</taxon>
        <taxon>Thermodesulfobacteriota</taxon>
        <taxon>Desulfobulbia</taxon>
        <taxon>Desulfobulbales</taxon>
        <taxon>Desulfobulbaceae</taxon>
        <taxon>Candidatus Electrothrix</taxon>
    </lineage>
</organism>
<sequence>MPLRNYFRVWDVGANPCVCPEFPEKSGRAGTGTLPLHVPNYSQTYVPESCGFSCQGAFM</sequence>
<evidence type="ECO:0000313" key="1">
    <source>
        <dbReference type="EMBL" id="RWX47655.1"/>
    </source>
</evidence>
<evidence type="ECO:0000313" key="2">
    <source>
        <dbReference type="Proteomes" id="UP000287853"/>
    </source>
</evidence>
<dbReference type="AlphaFoldDB" id="A0A444J3W0"/>
<dbReference type="EMBL" id="MTKO01000030">
    <property type="protein sequence ID" value="RWX47655.1"/>
    <property type="molecule type" value="Genomic_DNA"/>
</dbReference>
<keyword evidence="2" id="KW-1185">Reference proteome</keyword>
<protein>
    <submittedName>
        <fullName evidence="1">Uncharacterized protein</fullName>
    </submittedName>
</protein>
<reference evidence="1 2" key="1">
    <citation type="submission" date="2017-01" db="EMBL/GenBank/DDBJ databases">
        <title>The cable genome- insights into the physiology and evolution of filamentous bacteria capable of sulfide oxidation via long distance electron transfer.</title>
        <authorList>
            <person name="Schreiber L."/>
            <person name="Bjerg J.T."/>
            <person name="Boggild A."/>
            <person name="Van De Vossenberg J."/>
            <person name="Meysman F."/>
            <person name="Nielsen L.P."/>
            <person name="Schramm A."/>
            <person name="Kjeldsen K.U."/>
        </authorList>
    </citation>
    <scope>NUCLEOTIDE SEQUENCE [LARGE SCALE GENOMIC DNA]</scope>
    <source>
        <strain evidence="1">MCF</strain>
    </source>
</reference>
<dbReference type="Proteomes" id="UP000287853">
    <property type="component" value="Unassembled WGS sequence"/>
</dbReference>